<evidence type="ECO:0000313" key="3">
    <source>
        <dbReference type="Proteomes" id="UP000613740"/>
    </source>
</evidence>
<reference evidence="2" key="1">
    <citation type="journal article" date="2020" name="bioRxiv">
        <title>Comparative genomics of Chlamydomonas.</title>
        <authorList>
            <person name="Craig R.J."/>
            <person name="Hasan A.R."/>
            <person name="Ness R.W."/>
            <person name="Keightley P.D."/>
        </authorList>
    </citation>
    <scope>NUCLEOTIDE SEQUENCE</scope>
    <source>
        <strain evidence="2">CCAP 11/173</strain>
    </source>
</reference>
<feature type="region of interest" description="Disordered" evidence="1">
    <location>
        <begin position="283"/>
        <end position="312"/>
    </location>
</feature>
<feature type="compositionally biased region" description="Pro residues" evidence="1">
    <location>
        <begin position="298"/>
        <end position="311"/>
    </location>
</feature>
<sequence>MSPAAQRRVLLAAVCGLASCLMLAVLTLPGQQRRGSGAGSTSHGPPGLLPFSRLTDCSEQQQQDWTAAELQPLAARLLLQPFPPDSGSSGSSNSPPRSAHLHLERLGYDMESQLRQQVFCEEAFPLMELEAAAAAEGGGGGGGFAAGGGVAARQLRPGVTMYVYAGDDEVSRTIRDGAGWENELLAEVLWALRQPLPPHALVRQQQQQQQQGRRSAAATAAAASGNAHGMHSPDGADAGGDLPGAKAAAAAAVAAAAAAAAAASDGAASLFVTAAAVPTPLTGASTSGGGGTPAASAPAPPTRPTPPPQPPLFVDVGANVGWFSVNVAAEGFQVAAFEGMASNVALVRASVCASSGGSSPSSGSRSAGGSGSSGNGTLAEAAGRVGGGGGGLGGRLRLYSFGLGARDTSCFLFSDINNRGDGITMCDAADEAAALAKVPRGYALRGRLPIRRMDEVLLQRQRWRQELLQEQLLQEASGPAPLPTEVKVLKVDVEGYEPQVFAGLGELRVWYIATEFNPVLLSGVNSGYRPLQLLEDLLTRRYRLSTTSFRGPWLSPDDAKRLAADTKTPLSIYAAHWDLFPPTAEAARAPQAALPPLASAPKLR</sequence>
<dbReference type="EMBL" id="JAEHOD010000002">
    <property type="protein sequence ID" value="KAG2454152.1"/>
    <property type="molecule type" value="Genomic_DNA"/>
</dbReference>
<dbReference type="OrthoDB" id="545970at2759"/>
<dbReference type="AlphaFoldDB" id="A0A835WUD7"/>
<feature type="compositionally biased region" description="Low complexity" evidence="1">
    <location>
        <begin position="79"/>
        <end position="98"/>
    </location>
</feature>
<feature type="region of interest" description="Disordered" evidence="1">
    <location>
        <begin position="79"/>
        <end position="99"/>
    </location>
</feature>
<keyword evidence="3" id="KW-1185">Reference proteome</keyword>
<evidence type="ECO:0000256" key="1">
    <source>
        <dbReference type="SAM" id="MobiDB-lite"/>
    </source>
</evidence>
<dbReference type="Gene3D" id="3.40.50.150">
    <property type="entry name" value="Vaccinia Virus protein VP39"/>
    <property type="match status" value="1"/>
</dbReference>
<evidence type="ECO:0000313" key="2">
    <source>
        <dbReference type="EMBL" id="KAG2454152.1"/>
    </source>
</evidence>
<dbReference type="Proteomes" id="UP000613740">
    <property type="component" value="Unassembled WGS sequence"/>
</dbReference>
<feature type="compositionally biased region" description="Low complexity" evidence="1">
    <location>
        <begin position="356"/>
        <end position="365"/>
    </location>
</feature>
<proteinExistence type="predicted"/>
<comment type="caution">
    <text evidence="2">The sequence shown here is derived from an EMBL/GenBank/DDBJ whole genome shotgun (WGS) entry which is preliminary data.</text>
</comment>
<dbReference type="PANTHER" id="PTHR34203:SF13">
    <property type="entry name" value="EXPRESSED PROTEIN"/>
    <property type="match status" value="1"/>
</dbReference>
<protein>
    <recommendedName>
        <fullName evidence="4">Methyltransferase FkbM domain-containing protein</fullName>
    </recommendedName>
</protein>
<feature type="region of interest" description="Disordered" evidence="1">
    <location>
        <begin position="200"/>
        <end position="239"/>
    </location>
</feature>
<organism evidence="2 3">
    <name type="scientific">Chlamydomonas schloesseri</name>
    <dbReference type="NCBI Taxonomy" id="2026947"/>
    <lineage>
        <taxon>Eukaryota</taxon>
        <taxon>Viridiplantae</taxon>
        <taxon>Chlorophyta</taxon>
        <taxon>core chlorophytes</taxon>
        <taxon>Chlorophyceae</taxon>
        <taxon>CS clade</taxon>
        <taxon>Chlamydomonadales</taxon>
        <taxon>Chlamydomonadaceae</taxon>
        <taxon>Chlamydomonas</taxon>
    </lineage>
</organism>
<gene>
    <name evidence="2" type="ORF">HYH02_001188</name>
</gene>
<dbReference type="SUPFAM" id="SSF53335">
    <property type="entry name" value="S-adenosyl-L-methionine-dependent methyltransferases"/>
    <property type="match status" value="1"/>
</dbReference>
<dbReference type="PROSITE" id="PS51257">
    <property type="entry name" value="PROKAR_LIPOPROTEIN"/>
    <property type="match status" value="1"/>
</dbReference>
<dbReference type="InterPro" id="IPR052514">
    <property type="entry name" value="SAM-dependent_MTase"/>
</dbReference>
<dbReference type="PANTHER" id="PTHR34203">
    <property type="entry name" value="METHYLTRANSFERASE, FKBM FAMILY PROTEIN"/>
    <property type="match status" value="1"/>
</dbReference>
<accession>A0A835WUD7</accession>
<dbReference type="InterPro" id="IPR029063">
    <property type="entry name" value="SAM-dependent_MTases_sf"/>
</dbReference>
<feature type="compositionally biased region" description="Low complexity" evidence="1">
    <location>
        <begin position="204"/>
        <end position="227"/>
    </location>
</feature>
<name>A0A835WUD7_9CHLO</name>
<evidence type="ECO:0008006" key="4">
    <source>
        <dbReference type="Google" id="ProtNLM"/>
    </source>
</evidence>
<feature type="region of interest" description="Disordered" evidence="1">
    <location>
        <begin position="356"/>
        <end position="375"/>
    </location>
</feature>